<protein>
    <submittedName>
        <fullName evidence="1">Uncharacterized protein</fullName>
    </submittedName>
</protein>
<keyword evidence="2" id="KW-1185">Reference proteome</keyword>
<dbReference type="AlphaFoldDB" id="A0A835XU24"/>
<gene>
    <name evidence="1" type="ORF">HYH03_010388</name>
</gene>
<dbReference type="Proteomes" id="UP000612055">
    <property type="component" value="Unassembled WGS sequence"/>
</dbReference>
<evidence type="ECO:0000313" key="2">
    <source>
        <dbReference type="Proteomes" id="UP000612055"/>
    </source>
</evidence>
<proteinExistence type="predicted"/>
<reference evidence="1" key="1">
    <citation type="journal article" date="2020" name="bioRxiv">
        <title>Comparative genomics of Chlamydomonas.</title>
        <authorList>
            <person name="Craig R.J."/>
            <person name="Hasan A.R."/>
            <person name="Ness R.W."/>
            <person name="Keightley P.D."/>
        </authorList>
    </citation>
    <scope>NUCLEOTIDE SEQUENCE</scope>
    <source>
        <strain evidence="1">CCAP 11/70</strain>
    </source>
</reference>
<comment type="caution">
    <text evidence="1">The sequence shown here is derived from an EMBL/GenBank/DDBJ whole genome shotgun (WGS) entry which is preliminary data.</text>
</comment>
<sequence length="121" mass="12632">MNRTPRTEIRGLLSASTEVVATAVRVSLLQAIRRARSSAGGPAGRAAFTDVTGKLCPETRRLGRDLLAAGGASLVKRVLAEVEAELRASSSAAGGVLEKGIVEELQALRAAWSGVEVCEFD</sequence>
<accession>A0A835XU24</accession>
<evidence type="ECO:0000313" key="1">
    <source>
        <dbReference type="EMBL" id="KAG2491177.1"/>
    </source>
</evidence>
<dbReference type="EMBL" id="JAEHOE010000055">
    <property type="protein sequence ID" value="KAG2491177.1"/>
    <property type="molecule type" value="Genomic_DNA"/>
</dbReference>
<name>A0A835XU24_9CHLO</name>
<organism evidence="1 2">
    <name type="scientific">Edaphochlamys debaryana</name>
    <dbReference type="NCBI Taxonomy" id="47281"/>
    <lineage>
        <taxon>Eukaryota</taxon>
        <taxon>Viridiplantae</taxon>
        <taxon>Chlorophyta</taxon>
        <taxon>core chlorophytes</taxon>
        <taxon>Chlorophyceae</taxon>
        <taxon>CS clade</taxon>
        <taxon>Chlamydomonadales</taxon>
        <taxon>Chlamydomonadales incertae sedis</taxon>
        <taxon>Edaphochlamys</taxon>
    </lineage>
</organism>